<dbReference type="EMBL" id="KZ084160">
    <property type="protein sequence ID" value="OSC96989.1"/>
    <property type="molecule type" value="Genomic_DNA"/>
</dbReference>
<keyword evidence="2" id="KW-1185">Reference proteome</keyword>
<evidence type="ECO:0000313" key="2">
    <source>
        <dbReference type="Proteomes" id="UP000193067"/>
    </source>
</evidence>
<dbReference type="Proteomes" id="UP000193067">
    <property type="component" value="Unassembled WGS sequence"/>
</dbReference>
<gene>
    <name evidence="1" type="ORF">PYCCODRAFT_1206164</name>
</gene>
<protein>
    <submittedName>
        <fullName evidence="1">Uncharacterized protein</fullName>
    </submittedName>
</protein>
<dbReference type="AlphaFoldDB" id="A0A1Y2I764"/>
<organism evidence="1 2">
    <name type="scientific">Trametes coccinea (strain BRFM310)</name>
    <name type="common">Pycnoporus coccineus</name>
    <dbReference type="NCBI Taxonomy" id="1353009"/>
    <lineage>
        <taxon>Eukaryota</taxon>
        <taxon>Fungi</taxon>
        <taxon>Dikarya</taxon>
        <taxon>Basidiomycota</taxon>
        <taxon>Agaricomycotina</taxon>
        <taxon>Agaricomycetes</taxon>
        <taxon>Polyporales</taxon>
        <taxon>Polyporaceae</taxon>
        <taxon>Trametes</taxon>
    </lineage>
</organism>
<evidence type="ECO:0000313" key="1">
    <source>
        <dbReference type="EMBL" id="OSC96989.1"/>
    </source>
</evidence>
<name>A0A1Y2I764_TRAC3</name>
<accession>A0A1Y2I764</accession>
<sequence length="160" mass="17411">MMEASMASLTARVCTTMSIRNEQTPSDPIEDHMAQLHLIKPNVLTPFVLISVACPIWFSICFRSLDLSMPSPSPHVPTTRALLVPGSHVLPGTARSRLRLNHPLASTVFGLTTATCHGALPFRTCSTLSDHPHLCSTRTPQLVRLTPRRSGDNSGFVTPC</sequence>
<reference evidence="1 2" key="1">
    <citation type="journal article" date="2015" name="Biotechnol. Biofuels">
        <title>Enhanced degradation of softwood versus hardwood by the white-rot fungus Pycnoporus coccineus.</title>
        <authorList>
            <person name="Couturier M."/>
            <person name="Navarro D."/>
            <person name="Chevret D."/>
            <person name="Henrissat B."/>
            <person name="Piumi F."/>
            <person name="Ruiz-Duenas F.J."/>
            <person name="Martinez A.T."/>
            <person name="Grigoriev I.V."/>
            <person name="Riley R."/>
            <person name="Lipzen A."/>
            <person name="Berrin J.G."/>
            <person name="Master E.R."/>
            <person name="Rosso M.N."/>
        </authorList>
    </citation>
    <scope>NUCLEOTIDE SEQUENCE [LARGE SCALE GENOMIC DNA]</scope>
    <source>
        <strain evidence="1 2">BRFM310</strain>
    </source>
</reference>
<proteinExistence type="predicted"/>